<dbReference type="InterPro" id="IPR027417">
    <property type="entry name" value="P-loop_NTPase"/>
</dbReference>
<sequence>MSFLSIFKKSNQQAQVKNKNRYYRLEGIPFFLLSPEDRDMKMKELSALLSQAEKGYIYISRKPDTYEFEGTKFPIITSSFNLITEKELDLETSEPPQRPKVTKEFAKYLQTDQGYAKVLVSYAYSTKILEGSLGRIDFKSLRPELFELVVQFQKISPLSVRNYLNSLEVKKQKMARYASSSVQVEEMLTRGSQLKKDLDEEAADPLKFRFVFIIHSKTVQELESLTRELIQVSQENGILLDIPCCAQREIYEIQGSVGYRVSSNVSLSKFYPLVGFSLTEPNGVFLGVDDKGAPIAINPYLSVNGRQNPHWAITGTTGAGKTTTGAVLIDRLRKAHDDIYVIIVDPMSNYNRFFQNEADLNIVFGDTDYLGLDPVSLANEGVISSGDIADFLIESYGIPAELRGILVSQLEQNKSLKELMDNLEDLASKKFASEYRKLENFLLNMTSGADKFVFQGRPPELKGKKFVILGLNTEDTRKKRLASTMLMLYAYSLINKLPRSVEKLILIDEAHFLFEYQSVAKIIAIIYRTARALRTSMITMTQLIQHYNMNNYSREAWQLADNKLILKQEKEAKDDLINLAHLSEEEIDYVLKSSRGRGILRTGAITTHIQIQLTDEEKERWRTE</sequence>
<proteinExistence type="predicted"/>
<dbReference type="InterPro" id="IPR051162">
    <property type="entry name" value="T4SS_component"/>
</dbReference>
<dbReference type="Gene3D" id="3.40.50.300">
    <property type="entry name" value="P-loop containing nucleotide triphosphate hydrolases"/>
    <property type="match status" value="1"/>
</dbReference>
<evidence type="ECO:0000313" key="2">
    <source>
        <dbReference type="EMBL" id="ACI15695.1"/>
    </source>
</evidence>
<accession>B6D913</accession>
<dbReference type="RefSeq" id="WP_012548803.1">
    <property type="nucleotide sequence ID" value="NC_011299.1"/>
</dbReference>
<dbReference type="AlphaFoldDB" id="B6D913"/>
<protein>
    <submittedName>
        <fullName evidence="2">Putative TrbE protein</fullName>
    </submittedName>
</protein>
<dbReference type="InterPro" id="IPR003593">
    <property type="entry name" value="AAA+_ATPase"/>
</dbReference>
<reference evidence="2" key="1">
    <citation type="journal article" date="2008" name="Mol. Microbiol.">
        <title>Novel archaeal plasmid pAH1 and its interactions with the lipothrixvirus AFV1.</title>
        <authorList>
            <person name="Basta T."/>
            <person name="Smyth J."/>
            <person name="Forterre P."/>
            <person name="Prangishvili D."/>
            <person name="Peng X."/>
        </authorList>
    </citation>
    <scope>NUCLEOTIDE SEQUENCE</scope>
    <source>
        <strain evidence="2">W1</strain>
        <plasmid evidence="2">pAH1</plasmid>
    </source>
</reference>
<organism evidence="2">
    <name type="scientific">Acidianus hospitalis (strain W1)</name>
    <dbReference type="NCBI Taxonomy" id="933801"/>
    <lineage>
        <taxon>Archaea</taxon>
        <taxon>Thermoproteota</taxon>
        <taxon>Thermoprotei</taxon>
        <taxon>Sulfolobales</taxon>
        <taxon>Sulfolobaceae</taxon>
        <taxon>Acidianus</taxon>
    </lineage>
</organism>
<dbReference type="PANTHER" id="PTHR30121">
    <property type="entry name" value="UNCHARACTERIZED PROTEIN YJGR-RELATED"/>
    <property type="match status" value="1"/>
</dbReference>
<dbReference type="SUPFAM" id="SSF52540">
    <property type="entry name" value="P-loop containing nucleoside triphosphate hydrolases"/>
    <property type="match status" value="1"/>
</dbReference>
<dbReference type="PANTHER" id="PTHR30121:SF6">
    <property type="entry name" value="SLR6007 PROTEIN"/>
    <property type="match status" value="1"/>
</dbReference>
<dbReference type="Gene3D" id="1.10.8.730">
    <property type="match status" value="1"/>
</dbReference>
<dbReference type="Pfam" id="PF01935">
    <property type="entry name" value="DUF87"/>
    <property type="match status" value="1"/>
</dbReference>
<dbReference type="SMART" id="SM00382">
    <property type="entry name" value="AAA"/>
    <property type="match status" value="1"/>
</dbReference>
<feature type="domain" description="AAA+ ATPase" evidence="1">
    <location>
        <begin position="307"/>
        <end position="615"/>
    </location>
</feature>
<name>B6D913_ACIHW</name>
<evidence type="ECO:0000259" key="1">
    <source>
        <dbReference type="SMART" id="SM00382"/>
    </source>
</evidence>
<keyword evidence="2" id="KW-0614">Plasmid</keyword>
<geneLocation type="plasmid" evidence="2">
    <name>pAH1</name>
</geneLocation>
<dbReference type="InterPro" id="IPR002789">
    <property type="entry name" value="HerA_central"/>
</dbReference>
<dbReference type="EMBL" id="EU881703">
    <property type="protein sequence ID" value="ACI15695.1"/>
    <property type="molecule type" value="Genomic_DNA"/>
</dbReference>